<keyword evidence="2" id="KW-1185">Reference proteome</keyword>
<comment type="caution">
    <text evidence="1">The sequence shown here is derived from an EMBL/GenBank/DDBJ whole genome shotgun (WGS) entry which is preliminary data.</text>
</comment>
<dbReference type="Proteomes" id="UP001152320">
    <property type="component" value="Chromosome 19"/>
</dbReference>
<proteinExistence type="predicted"/>
<gene>
    <name evidence="1" type="ORF">HOLleu_35796</name>
</gene>
<name>A0A9Q1BG47_HOLLE</name>
<accession>A0A9Q1BG47</accession>
<organism evidence="1 2">
    <name type="scientific">Holothuria leucospilota</name>
    <name type="common">Black long sea cucumber</name>
    <name type="synonym">Mertensiothuria leucospilota</name>
    <dbReference type="NCBI Taxonomy" id="206669"/>
    <lineage>
        <taxon>Eukaryota</taxon>
        <taxon>Metazoa</taxon>
        <taxon>Echinodermata</taxon>
        <taxon>Eleutherozoa</taxon>
        <taxon>Echinozoa</taxon>
        <taxon>Holothuroidea</taxon>
        <taxon>Aspidochirotacea</taxon>
        <taxon>Aspidochirotida</taxon>
        <taxon>Holothuriidae</taxon>
        <taxon>Holothuria</taxon>
    </lineage>
</organism>
<sequence length="74" mass="8530">MTEICYSSCTGNRLPIVEYTDNKSLHQNIHSTKQVHEKCLQINIAEIQRMLSFEDIQAIEWIPSKLQVAVSPKE</sequence>
<dbReference type="EMBL" id="JAIZAY010000019">
    <property type="protein sequence ID" value="KAJ8023372.1"/>
    <property type="molecule type" value="Genomic_DNA"/>
</dbReference>
<reference evidence="1" key="1">
    <citation type="submission" date="2021-10" db="EMBL/GenBank/DDBJ databases">
        <title>Tropical sea cucumber genome reveals ecological adaptation and Cuvierian tubules defense mechanism.</title>
        <authorList>
            <person name="Chen T."/>
        </authorList>
    </citation>
    <scope>NUCLEOTIDE SEQUENCE</scope>
    <source>
        <strain evidence="1">Nanhai2018</strain>
        <tissue evidence="1">Muscle</tissue>
    </source>
</reference>
<protein>
    <submittedName>
        <fullName evidence="1">Uncharacterized protein</fullName>
    </submittedName>
</protein>
<dbReference type="AlphaFoldDB" id="A0A9Q1BG47"/>
<dbReference type="OrthoDB" id="409273at2759"/>
<evidence type="ECO:0000313" key="1">
    <source>
        <dbReference type="EMBL" id="KAJ8023372.1"/>
    </source>
</evidence>
<evidence type="ECO:0000313" key="2">
    <source>
        <dbReference type="Proteomes" id="UP001152320"/>
    </source>
</evidence>